<evidence type="ECO:0000313" key="2">
    <source>
        <dbReference type="EMBL" id="NCI51296.1"/>
    </source>
</evidence>
<dbReference type="RefSeq" id="WP_161819581.1">
    <property type="nucleotide sequence ID" value="NZ_JAACJS010000015.1"/>
</dbReference>
<accession>A0ABW9ZVX2</accession>
<evidence type="ECO:0000313" key="3">
    <source>
        <dbReference type="Proteomes" id="UP000753802"/>
    </source>
</evidence>
<evidence type="ECO:0000256" key="1">
    <source>
        <dbReference type="SAM" id="MobiDB-lite"/>
    </source>
</evidence>
<proteinExistence type="predicted"/>
<dbReference type="EMBL" id="JAACJS010000015">
    <property type="protein sequence ID" value="NCI51296.1"/>
    <property type="molecule type" value="Genomic_DNA"/>
</dbReference>
<keyword evidence="3" id="KW-1185">Reference proteome</keyword>
<name>A0ABW9ZVX2_9BACT</name>
<evidence type="ECO:0008006" key="4">
    <source>
        <dbReference type="Google" id="ProtNLM"/>
    </source>
</evidence>
<feature type="region of interest" description="Disordered" evidence="1">
    <location>
        <begin position="197"/>
        <end position="231"/>
    </location>
</feature>
<dbReference type="Proteomes" id="UP000753802">
    <property type="component" value="Unassembled WGS sequence"/>
</dbReference>
<organism evidence="2 3">
    <name type="scientific">Sediminibacterium roseum</name>
    <dbReference type="NCBI Taxonomy" id="1978412"/>
    <lineage>
        <taxon>Bacteria</taxon>
        <taxon>Pseudomonadati</taxon>
        <taxon>Bacteroidota</taxon>
        <taxon>Chitinophagia</taxon>
        <taxon>Chitinophagales</taxon>
        <taxon>Chitinophagaceae</taxon>
        <taxon>Sediminibacterium</taxon>
    </lineage>
</organism>
<protein>
    <recommendedName>
        <fullName evidence="4">DUF4304 domain-containing protein</fullName>
    </recommendedName>
</protein>
<comment type="caution">
    <text evidence="2">The sequence shown here is derived from an EMBL/GenBank/DDBJ whole genome shotgun (WGS) entry which is preliminary data.</text>
</comment>
<reference evidence="2 3" key="1">
    <citation type="submission" date="2020-01" db="EMBL/GenBank/DDBJ databases">
        <title>Genome analysis.</title>
        <authorList>
            <person name="Wu S."/>
            <person name="Wang G."/>
        </authorList>
    </citation>
    <scope>NUCLEOTIDE SEQUENCE [LARGE SCALE GENOMIC DNA]</scope>
    <source>
        <strain evidence="2 3">SYL130</strain>
    </source>
</reference>
<gene>
    <name evidence="2" type="ORF">GWC95_15315</name>
</gene>
<sequence>MDEKNILALKARLVQLGFEPAVETVLRCNVCFGADAFDVFCSRVVGSDSFHFVVHAERADDQYALKYYSATLRKQVLVPTELAALDQSMGALDWRLLVSGKNEIVPLDSATIDRAHEVLVQLQETVDAADIVKYKYWSGTSLEPMVSQLATLKSEWEISERFHFYDETVLITFDDAVRFLSSRWMEKQMHARKKLLVKKSSGGGSGSGVAEGKLLTKNSRRIQKRRSDINK</sequence>